<gene>
    <name evidence="2" type="ORF">BOX15_Mlig033467g1</name>
</gene>
<comment type="caution">
    <text evidence="2">The sequence shown here is derived from an EMBL/GenBank/DDBJ whole genome shotgun (WGS) entry which is preliminary data.</text>
</comment>
<reference evidence="2 3" key="1">
    <citation type="submission" date="2017-06" db="EMBL/GenBank/DDBJ databases">
        <title>A platform for efficient transgenesis in Macrostomum lignano, a flatworm model organism for stem cell research.</title>
        <authorList>
            <person name="Berezikov E."/>
        </authorList>
    </citation>
    <scope>NUCLEOTIDE SEQUENCE [LARGE SCALE GENOMIC DNA]</scope>
    <source>
        <strain evidence="2">DV1</strain>
        <tissue evidence="2">Whole organism</tissue>
    </source>
</reference>
<sequence length="262" mass="31050">KMSVKDQMLFLSDRWNVFTICIITKKLINSRSFCMGPCQTQGLCSDTEDQAYAVAGENSSAAEFQLAPCATSLTLWPTSETPQYILSSDAGVQYKVARVENRRVTVTTWQIQFVNRDDFEYNDEYEDEDQDQDEDEDQDQYEDEDQDQDEDEDQDQYEDEDQDQYEDEDQDQDEDEDQDQYEDEDQDQYEDEDQDQYEDEDQAGRLFPHLHEVASGQDPKKSWQRREQTEGTMDRSHWRKPVRRHRPFSLVVPRSSRPGYRD</sequence>
<keyword evidence="3" id="KW-1185">Reference proteome</keyword>
<protein>
    <submittedName>
        <fullName evidence="2">Uncharacterized protein</fullName>
    </submittedName>
</protein>
<organism evidence="2 3">
    <name type="scientific">Macrostomum lignano</name>
    <dbReference type="NCBI Taxonomy" id="282301"/>
    <lineage>
        <taxon>Eukaryota</taxon>
        <taxon>Metazoa</taxon>
        <taxon>Spiralia</taxon>
        <taxon>Lophotrochozoa</taxon>
        <taxon>Platyhelminthes</taxon>
        <taxon>Rhabditophora</taxon>
        <taxon>Macrostomorpha</taxon>
        <taxon>Macrostomida</taxon>
        <taxon>Macrostomidae</taxon>
        <taxon>Macrostomum</taxon>
    </lineage>
</organism>
<accession>A0A267FET2</accession>
<dbReference type="Proteomes" id="UP000215902">
    <property type="component" value="Unassembled WGS sequence"/>
</dbReference>
<feature type="region of interest" description="Disordered" evidence="1">
    <location>
        <begin position="119"/>
        <end position="262"/>
    </location>
</feature>
<proteinExistence type="predicted"/>
<name>A0A267FET2_9PLAT</name>
<dbReference type="AlphaFoldDB" id="A0A267FET2"/>
<feature type="compositionally biased region" description="Acidic residues" evidence="1">
    <location>
        <begin position="120"/>
        <end position="201"/>
    </location>
</feature>
<evidence type="ECO:0000313" key="2">
    <source>
        <dbReference type="EMBL" id="PAA72266.1"/>
    </source>
</evidence>
<evidence type="ECO:0000313" key="3">
    <source>
        <dbReference type="Proteomes" id="UP000215902"/>
    </source>
</evidence>
<feature type="compositionally biased region" description="Basic residues" evidence="1">
    <location>
        <begin position="237"/>
        <end position="247"/>
    </location>
</feature>
<dbReference type="EMBL" id="NIVC01001101">
    <property type="protein sequence ID" value="PAA72266.1"/>
    <property type="molecule type" value="Genomic_DNA"/>
</dbReference>
<feature type="non-terminal residue" evidence="2">
    <location>
        <position position="1"/>
    </location>
</feature>
<evidence type="ECO:0000256" key="1">
    <source>
        <dbReference type="SAM" id="MobiDB-lite"/>
    </source>
</evidence>
<feature type="compositionally biased region" description="Basic and acidic residues" evidence="1">
    <location>
        <begin position="218"/>
        <end position="236"/>
    </location>
</feature>